<dbReference type="GO" id="GO:0008483">
    <property type="term" value="F:transaminase activity"/>
    <property type="evidence" value="ECO:0007669"/>
    <property type="project" value="InterPro"/>
</dbReference>
<dbReference type="InterPro" id="IPR015424">
    <property type="entry name" value="PyrdxlP-dep_Trfase"/>
</dbReference>
<dbReference type="RefSeq" id="WP_188680160.1">
    <property type="nucleotide sequence ID" value="NZ_BMNY01000001.1"/>
</dbReference>
<dbReference type="EMBL" id="BMNY01000001">
    <property type="protein sequence ID" value="GGM70642.1"/>
    <property type="molecule type" value="Genomic_DNA"/>
</dbReference>
<dbReference type="Proteomes" id="UP000632195">
    <property type="component" value="Unassembled WGS sequence"/>
</dbReference>
<dbReference type="PANTHER" id="PTHR43713:SF3">
    <property type="entry name" value="GLUTAMATE-1-SEMIALDEHYDE 2,1-AMINOMUTASE 1, CHLOROPLASTIC-RELATED"/>
    <property type="match status" value="1"/>
</dbReference>
<dbReference type="GO" id="GO:0030170">
    <property type="term" value="F:pyridoxal phosphate binding"/>
    <property type="evidence" value="ECO:0007669"/>
    <property type="project" value="InterPro"/>
</dbReference>
<dbReference type="Pfam" id="PF00202">
    <property type="entry name" value="Aminotran_3"/>
    <property type="match status" value="1"/>
</dbReference>
<dbReference type="InterPro" id="IPR005814">
    <property type="entry name" value="Aminotrans_3"/>
</dbReference>
<dbReference type="Gene3D" id="3.90.1150.10">
    <property type="entry name" value="Aspartate Aminotransferase, domain 1"/>
    <property type="match status" value="1"/>
</dbReference>
<comment type="cofactor">
    <cofactor evidence="2">
        <name>pyridoxal 5'-phosphate</name>
        <dbReference type="ChEBI" id="CHEBI:597326"/>
    </cofactor>
</comment>
<feature type="region of interest" description="Disordered" evidence="9">
    <location>
        <begin position="1"/>
        <end position="22"/>
    </location>
</feature>
<keyword evidence="4 8" id="KW-0663">Pyridoxal phosphate</keyword>
<evidence type="ECO:0000256" key="7">
    <source>
        <dbReference type="ARBA" id="ARBA00031365"/>
    </source>
</evidence>
<keyword evidence="11" id="KW-1185">Reference proteome</keyword>
<evidence type="ECO:0000313" key="10">
    <source>
        <dbReference type="EMBL" id="GGM70642.1"/>
    </source>
</evidence>
<comment type="caution">
    <text evidence="10">The sequence shown here is derived from an EMBL/GenBank/DDBJ whole genome shotgun (WGS) entry which is preliminary data.</text>
</comment>
<evidence type="ECO:0000256" key="6">
    <source>
        <dbReference type="ARBA" id="ARBA00023444"/>
    </source>
</evidence>
<evidence type="ECO:0000256" key="5">
    <source>
        <dbReference type="ARBA" id="ARBA00023235"/>
    </source>
</evidence>
<comment type="similarity">
    <text evidence="8">Belongs to the class-III pyridoxal-phosphate-dependent aminotransferase family.</text>
</comment>
<gene>
    <name evidence="10" type="ORF">GCM10007108_05820</name>
</gene>
<evidence type="ECO:0000256" key="3">
    <source>
        <dbReference type="ARBA" id="ARBA00015416"/>
    </source>
</evidence>
<dbReference type="InterPro" id="IPR015422">
    <property type="entry name" value="PyrdxlP-dep_Trfase_small"/>
</dbReference>
<comment type="catalytic activity">
    <reaction evidence="1">
        <text>(S)-4-amino-5-oxopentanoate = 5-aminolevulinate</text>
        <dbReference type="Rhea" id="RHEA:14265"/>
        <dbReference type="ChEBI" id="CHEBI:57501"/>
        <dbReference type="ChEBI" id="CHEBI:356416"/>
        <dbReference type="EC" id="5.4.3.8"/>
    </reaction>
</comment>
<evidence type="ECO:0000256" key="8">
    <source>
        <dbReference type="RuleBase" id="RU003560"/>
    </source>
</evidence>
<name>A0AA37F9N6_9ARCH</name>
<comment type="pathway">
    <text evidence="6">Porphyrin-containing compound metabolism.</text>
</comment>
<evidence type="ECO:0000313" key="11">
    <source>
        <dbReference type="Proteomes" id="UP000632195"/>
    </source>
</evidence>
<evidence type="ECO:0000256" key="2">
    <source>
        <dbReference type="ARBA" id="ARBA00001933"/>
    </source>
</evidence>
<evidence type="ECO:0000256" key="4">
    <source>
        <dbReference type="ARBA" id="ARBA00022898"/>
    </source>
</evidence>
<dbReference type="GO" id="GO:0042286">
    <property type="term" value="F:glutamate-1-semialdehyde 2,1-aminomutase activity"/>
    <property type="evidence" value="ECO:0007669"/>
    <property type="project" value="UniProtKB-EC"/>
</dbReference>
<dbReference type="NCBIfam" id="NF000818">
    <property type="entry name" value="PRK00062.1"/>
    <property type="match status" value="1"/>
</dbReference>
<protein>
    <recommendedName>
        <fullName evidence="3">Glutamate-1-semialdehyde 2,1-aminomutase</fullName>
    </recommendedName>
    <alternativeName>
        <fullName evidence="7">Glutamate-1-semialdehyde aminotransferase</fullName>
    </alternativeName>
</protein>
<dbReference type="PROSITE" id="PS00600">
    <property type="entry name" value="AA_TRANSFER_CLASS_3"/>
    <property type="match status" value="1"/>
</dbReference>
<keyword evidence="5" id="KW-0413">Isomerase</keyword>
<evidence type="ECO:0000256" key="1">
    <source>
        <dbReference type="ARBA" id="ARBA00001579"/>
    </source>
</evidence>
<dbReference type="CDD" id="cd00610">
    <property type="entry name" value="OAT_like"/>
    <property type="match status" value="1"/>
</dbReference>
<dbReference type="Gene3D" id="3.40.640.10">
    <property type="entry name" value="Type I PLP-dependent aspartate aminotransferase-like (Major domain)"/>
    <property type="match status" value="1"/>
</dbReference>
<organism evidence="10 11">
    <name type="scientific">Thermogymnomonas acidicola</name>
    <dbReference type="NCBI Taxonomy" id="399579"/>
    <lineage>
        <taxon>Archaea</taxon>
        <taxon>Methanobacteriati</taxon>
        <taxon>Thermoplasmatota</taxon>
        <taxon>Thermoplasmata</taxon>
        <taxon>Thermoplasmatales</taxon>
        <taxon>Thermogymnomonas</taxon>
    </lineage>
</organism>
<dbReference type="InterPro" id="IPR015421">
    <property type="entry name" value="PyrdxlP-dep_Trfase_major"/>
</dbReference>
<dbReference type="SUPFAM" id="SSF53383">
    <property type="entry name" value="PLP-dependent transferases"/>
    <property type="match status" value="1"/>
</dbReference>
<evidence type="ECO:0000256" key="9">
    <source>
        <dbReference type="SAM" id="MobiDB-lite"/>
    </source>
</evidence>
<dbReference type="AlphaFoldDB" id="A0AA37F9N6"/>
<sequence length="455" mass="52024">MEAENLNRSESHTRREWNSSRSERLFERQKKLIPSGASSLMRTSSWDPYPLFIQRGKGSRIWDVDGNEYIDFLMAFGPLINGHSHPKINNAVKKQMRNGYLFGAPNELEYKLARMFMKFVPNQDRVIFALSGSDATFNAIRIARAATGKDVILKFEGHYHGLHDYAAISVESPPVVSGLRWFPRPLAYTAGIPSEVLDTVVVANWNDVESLERILKIRGNEIAAIIMEPIMANSSVILPDDDYLRAVRELADEYNILMIMDEVITGFRVSEGGAQKLYGVQPDLSTWAKALGNGLTISAISGKKEYMELIGNGVAYGGTYFASPIALAGALENLRLLAYNDFEPYRYLKRITRKMAKGIEEVADELDEDILVTWETGLLSFIFTKRKSVRNYRESIDSDWEKYKKLQRYMLRRGIYLHPDMFERIPLSTQHTEEDIDAFIMALRESLKEYREKEE</sequence>
<proteinExistence type="inferred from homology"/>
<reference evidence="10" key="1">
    <citation type="journal article" date="2014" name="Int. J. Syst. Evol. Microbiol.">
        <title>Complete genome sequence of Corynebacterium casei LMG S-19264T (=DSM 44701T), isolated from a smear-ripened cheese.</title>
        <authorList>
            <consortium name="US DOE Joint Genome Institute (JGI-PGF)"/>
            <person name="Walter F."/>
            <person name="Albersmeier A."/>
            <person name="Kalinowski J."/>
            <person name="Ruckert C."/>
        </authorList>
    </citation>
    <scope>NUCLEOTIDE SEQUENCE</scope>
    <source>
        <strain evidence="10">JCM 13583</strain>
    </source>
</reference>
<reference evidence="10" key="2">
    <citation type="submission" date="2022-09" db="EMBL/GenBank/DDBJ databases">
        <authorList>
            <person name="Sun Q."/>
            <person name="Ohkuma M."/>
        </authorList>
    </citation>
    <scope>NUCLEOTIDE SEQUENCE</scope>
    <source>
        <strain evidence="10">JCM 13583</strain>
    </source>
</reference>
<dbReference type="PANTHER" id="PTHR43713">
    <property type="entry name" value="GLUTAMATE-1-SEMIALDEHYDE 2,1-AMINOMUTASE"/>
    <property type="match status" value="1"/>
</dbReference>
<dbReference type="InterPro" id="IPR049704">
    <property type="entry name" value="Aminotrans_3_PPA_site"/>
</dbReference>
<accession>A0AA37F9N6</accession>